<dbReference type="OrthoDB" id="8707547at2759"/>
<dbReference type="GO" id="GO:0005634">
    <property type="term" value="C:nucleus"/>
    <property type="evidence" value="ECO:0000318"/>
    <property type="project" value="GO_Central"/>
</dbReference>
<dbReference type="GeneID" id="496153"/>
<dbReference type="Xenbase" id="XB-GENE-950682">
    <property type="gene designation" value="mlf1.L"/>
</dbReference>
<comment type="subcellular location">
    <subcellularLocation>
        <location evidence="1">Cytoplasm</location>
    </subcellularLocation>
</comment>
<accession>A0A8J0V9B3</accession>
<evidence type="ECO:0000256" key="5">
    <source>
        <dbReference type="SAM" id="MobiDB-lite"/>
    </source>
</evidence>
<feature type="region of interest" description="Disordered" evidence="5">
    <location>
        <begin position="184"/>
        <end position="206"/>
    </location>
</feature>
<evidence type="ECO:0000313" key="8">
    <source>
        <dbReference type="Xenbase" id="XB-GENE-950682"/>
    </source>
</evidence>
<comment type="similarity">
    <text evidence="2">Belongs to the MLF family.</text>
</comment>
<reference evidence="7" key="1">
    <citation type="submission" date="2025-08" db="UniProtKB">
        <authorList>
            <consortium name="RefSeq"/>
        </authorList>
    </citation>
    <scope>IDENTIFICATION</scope>
    <source>
        <strain evidence="7">J_2021</strain>
        <tissue evidence="7">Erythrocytes</tissue>
    </source>
</reference>
<dbReference type="Pfam" id="PF10248">
    <property type="entry name" value="Mlf1IP"/>
    <property type="match status" value="1"/>
</dbReference>
<gene>
    <name evidence="7 8" type="primary">mlf1.L</name>
    <name evidence="7" type="synonym">mlf1</name>
</gene>
<sequence length="305" mass="34439">MVDDLAGLVTDGRSLCQWPLRWGFLSDGEGKCEELLLLLNTVTTVMFRSLLRDFDDDSFFSDPFIAHQEHVRQMMRSFSDPFGRDPFLSITDGRSRGRRGQPGSQVALREDHRASSLTTMPTASFTGMSSDFRDVFHSMDSMMVNMRNRMRDMHRGFEGLSEDSGAHSFKSSSVMTYSKTGDEPAKVFQSTSQTSRAPGGIKETKKAIRDSESGIEKMAIGHHIQDRAHIIQKSRNHKTGDQELNQEFLNLDEAEGPSFDDEWQREVSKFKSFKSFPGPAIEAPKHRSVKHIAGKSQLQLPAREK</sequence>
<evidence type="ECO:0000256" key="4">
    <source>
        <dbReference type="ARBA" id="ARBA00022553"/>
    </source>
</evidence>
<dbReference type="GO" id="GO:0005737">
    <property type="term" value="C:cytoplasm"/>
    <property type="evidence" value="ECO:0000318"/>
    <property type="project" value="GO_Central"/>
</dbReference>
<dbReference type="RefSeq" id="XP_018117543.1">
    <property type="nucleotide sequence ID" value="XM_018262054.2"/>
</dbReference>
<keyword evidence="4" id="KW-0597">Phosphoprotein</keyword>
<evidence type="ECO:0000256" key="2">
    <source>
        <dbReference type="ARBA" id="ARBA00008332"/>
    </source>
</evidence>
<proteinExistence type="inferred from homology"/>
<evidence type="ECO:0000313" key="7">
    <source>
        <dbReference type="RefSeq" id="XP_018117543.1"/>
    </source>
</evidence>
<feature type="region of interest" description="Disordered" evidence="5">
    <location>
        <begin position="89"/>
        <end position="122"/>
    </location>
</feature>
<dbReference type="AGR" id="Xenbase:XB-GENE-950682"/>
<protein>
    <submittedName>
        <fullName evidence="7">Myeloid leukemia factor 1 L homeolog isoform X1</fullName>
    </submittedName>
</protein>
<dbReference type="CTD" id="496153"/>
<dbReference type="InterPro" id="IPR019376">
    <property type="entry name" value="Myeloid_leukemia_factor"/>
</dbReference>
<evidence type="ECO:0000313" key="6">
    <source>
        <dbReference type="Proteomes" id="UP000186698"/>
    </source>
</evidence>
<keyword evidence="3" id="KW-0963">Cytoplasm</keyword>
<organism evidence="6 7">
    <name type="scientific">Xenopus laevis</name>
    <name type="common">African clawed frog</name>
    <dbReference type="NCBI Taxonomy" id="8355"/>
    <lineage>
        <taxon>Eukaryota</taxon>
        <taxon>Metazoa</taxon>
        <taxon>Chordata</taxon>
        <taxon>Craniata</taxon>
        <taxon>Vertebrata</taxon>
        <taxon>Euteleostomi</taxon>
        <taxon>Amphibia</taxon>
        <taxon>Batrachia</taxon>
        <taxon>Anura</taxon>
        <taxon>Pipoidea</taxon>
        <taxon>Pipidae</taxon>
        <taxon>Xenopodinae</taxon>
        <taxon>Xenopus</taxon>
        <taxon>Xenopus</taxon>
    </lineage>
</organism>
<feature type="region of interest" description="Disordered" evidence="5">
    <location>
        <begin position="276"/>
        <end position="305"/>
    </location>
</feature>
<keyword evidence="6" id="KW-1185">Reference proteome</keyword>
<dbReference type="AlphaFoldDB" id="A0A8J0V9B3"/>
<evidence type="ECO:0000256" key="1">
    <source>
        <dbReference type="ARBA" id="ARBA00004496"/>
    </source>
</evidence>
<dbReference type="GO" id="GO:0006355">
    <property type="term" value="P:regulation of DNA-templated transcription"/>
    <property type="evidence" value="ECO:0000318"/>
    <property type="project" value="GO_Central"/>
</dbReference>
<name>A0A8J0V9B3_XENLA</name>
<dbReference type="PANTHER" id="PTHR13105">
    <property type="entry name" value="MYELOID LEUKEMIA FACTOR"/>
    <property type="match status" value="1"/>
</dbReference>
<evidence type="ECO:0000256" key="3">
    <source>
        <dbReference type="ARBA" id="ARBA00022490"/>
    </source>
</evidence>
<dbReference type="Proteomes" id="UP000186698">
    <property type="component" value="Chromosome 5L"/>
</dbReference>